<dbReference type="GeneTree" id="ENSGT00390000006836"/>
<dbReference type="OMA" id="HEDAQQE"/>
<keyword evidence="2" id="KW-1133">Transmembrane helix</keyword>
<feature type="region of interest" description="Disordered" evidence="1">
    <location>
        <begin position="100"/>
        <end position="132"/>
    </location>
</feature>
<keyword evidence="2" id="KW-0812">Transmembrane</keyword>
<evidence type="ECO:0000256" key="1">
    <source>
        <dbReference type="SAM" id="MobiDB-lite"/>
    </source>
</evidence>
<dbReference type="InParanoid" id="G3UF49"/>
<proteinExistence type="predicted"/>
<dbReference type="PANTHER" id="PTHR37873:SF1">
    <property type="entry name" value="SMALL INTEGRAL MEMBRANE PROTEIN 33"/>
    <property type="match status" value="1"/>
</dbReference>
<reference evidence="3 4" key="1">
    <citation type="submission" date="2009-06" db="EMBL/GenBank/DDBJ databases">
        <title>The Genome Sequence of Loxodonta africana (African elephant).</title>
        <authorList>
            <person name="Di Palma F."/>
            <person name="Heiman D."/>
            <person name="Young S."/>
            <person name="Johnson J."/>
            <person name="Lander E.S."/>
            <person name="Lindblad-Toh K."/>
        </authorList>
    </citation>
    <scope>NUCLEOTIDE SEQUENCE [LARGE SCALE GENOMIC DNA]</scope>
    <source>
        <strain evidence="3 4">Isolate ISIS603380</strain>
    </source>
</reference>
<sequence>PSQACHYLWPSAAVNSSVGQEPQKQLPEVLGGTWGTPRGDGLPQLTVIVTIFVLLAVCIVVAVHFGPSLHQGHATLLKEPSAPKPEGGIYLTHWRVLGPQDSHEEAQQGTAAPYHYPAPDGPRPSIDEITYL</sequence>
<gene>
    <name evidence="3" type="primary">SMIM33</name>
</gene>
<accession>G3UF49</accession>
<dbReference type="PANTHER" id="PTHR37873">
    <property type="entry name" value="SMALL INTEGRAL MEMBRANE PROTEIN 33"/>
    <property type="match status" value="1"/>
</dbReference>
<dbReference type="Ensembl" id="ENSLAFT00000027666.1">
    <property type="protein sequence ID" value="ENSLAFP00000026457.1"/>
    <property type="gene ID" value="ENSLAFG00000028766.1"/>
</dbReference>
<evidence type="ECO:0000313" key="4">
    <source>
        <dbReference type="Proteomes" id="UP000007646"/>
    </source>
</evidence>
<evidence type="ECO:0000313" key="3">
    <source>
        <dbReference type="Ensembl" id="ENSLAFP00000026457.1"/>
    </source>
</evidence>
<dbReference type="Proteomes" id="UP000007646">
    <property type="component" value="Unassembled WGS sequence"/>
</dbReference>
<dbReference type="HOGENOM" id="CLU_1921980_0_0_1"/>
<protein>
    <submittedName>
        <fullName evidence="3">Small integral membrane protein 33</fullName>
    </submittedName>
</protein>
<dbReference type="InterPro" id="IPR038803">
    <property type="entry name" value="SMIM33"/>
</dbReference>
<dbReference type="AlphaFoldDB" id="G3UF49"/>
<evidence type="ECO:0000256" key="2">
    <source>
        <dbReference type="SAM" id="Phobius"/>
    </source>
</evidence>
<organism evidence="3 4">
    <name type="scientific">Loxodonta africana</name>
    <name type="common">African elephant</name>
    <dbReference type="NCBI Taxonomy" id="9785"/>
    <lineage>
        <taxon>Eukaryota</taxon>
        <taxon>Metazoa</taxon>
        <taxon>Chordata</taxon>
        <taxon>Craniata</taxon>
        <taxon>Vertebrata</taxon>
        <taxon>Euteleostomi</taxon>
        <taxon>Mammalia</taxon>
        <taxon>Eutheria</taxon>
        <taxon>Afrotheria</taxon>
        <taxon>Proboscidea</taxon>
        <taxon>Elephantidae</taxon>
        <taxon>Loxodonta</taxon>
    </lineage>
</organism>
<keyword evidence="4" id="KW-1185">Reference proteome</keyword>
<reference evidence="3" key="3">
    <citation type="submission" date="2025-09" db="UniProtKB">
        <authorList>
            <consortium name="Ensembl"/>
        </authorList>
    </citation>
    <scope>IDENTIFICATION</scope>
    <source>
        <strain evidence="3">Isolate ISIS603380</strain>
    </source>
</reference>
<keyword evidence="2" id="KW-0472">Membrane</keyword>
<feature type="transmembrane region" description="Helical" evidence="2">
    <location>
        <begin position="45"/>
        <end position="65"/>
    </location>
</feature>
<reference evidence="3" key="2">
    <citation type="submission" date="2025-08" db="UniProtKB">
        <authorList>
            <consortium name="Ensembl"/>
        </authorList>
    </citation>
    <scope>IDENTIFICATION</scope>
    <source>
        <strain evidence="3">Isolate ISIS603380</strain>
    </source>
</reference>
<name>G3UF49_LOXAF</name>
<dbReference type="eggNOG" id="ENOG502TBEI">
    <property type="taxonomic scope" value="Eukaryota"/>
</dbReference>